<reference evidence="1 2" key="1">
    <citation type="journal article" date="2019" name="Sci. Rep.">
        <title>Orb-weaving spider Araneus ventricosus genome elucidates the spidroin gene catalogue.</title>
        <authorList>
            <person name="Kono N."/>
            <person name="Nakamura H."/>
            <person name="Ohtoshi R."/>
            <person name="Moran D.A.P."/>
            <person name="Shinohara A."/>
            <person name="Yoshida Y."/>
            <person name="Fujiwara M."/>
            <person name="Mori M."/>
            <person name="Tomita M."/>
            <person name="Arakawa K."/>
        </authorList>
    </citation>
    <scope>NUCLEOTIDE SEQUENCE [LARGE SCALE GENOMIC DNA]</scope>
</reference>
<gene>
    <name evidence="1" type="ORF">AVEN_60741_1</name>
</gene>
<dbReference type="Proteomes" id="UP000499080">
    <property type="component" value="Unassembled WGS sequence"/>
</dbReference>
<accession>A0A4Y2UHM1</accession>
<evidence type="ECO:0000313" key="1">
    <source>
        <dbReference type="EMBL" id="GBO12113.1"/>
    </source>
</evidence>
<protein>
    <submittedName>
        <fullName evidence="1">Uncharacterized protein</fullName>
    </submittedName>
</protein>
<dbReference type="EMBL" id="BGPR01036765">
    <property type="protein sequence ID" value="GBO12113.1"/>
    <property type="molecule type" value="Genomic_DNA"/>
</dbReference>
<dbReference type="AlphaFoldDB" id="A0A4Y2UHM1"/>
<evidence type="ECO:0000313" key="2">
    <source>
        <dbReference type="Proteomes" id="UP000499080"/>
    </source>
</evidence>
<name>A0A4Y2UHM1_ARAVE</name>
<comment type="caution">
    <text evidence="1">The sequence shown here is derived from an EMBL/GenBank/DDBJ whole genome shotgun (WGS) entry which is preliminary data.</text>
</comment>
<proteinExistence type="predicted"/>
<sequence>MRASSAYSLVARHATNVQLSAGFSLEPTSAPGSPDLDGENNDGRSFKAYRLWKQHGDQSPCLQCFRGFLNPLAFQMIQMAVSLCQGL</sequence>
<organism evidence="1 2">
    <name type="scientific">Araneus ventricosus</name>
    <name type="common">Orbweaver spider</name>
    <name type="synonym">Epeira ventricosa</name>
    <dbReference type="NCBI Taxonomy" id="182803"/>
    <lineage>
        <taxon>Eukaryota</taxon>
        <taxon>Metazoa</taxon>
        <taxon>Ecdysozoa</taxon>
        <taxon>Arthropoda</taxon>
        <taxon>Chelicerata</taxon>
        <taxon>Arachnida</taxon>
        <taxon>Araneae</taxon>
        <taxon>Araneomorphae</taxon>
        <taxon>Entelegynae</taxon>
        <taxon>Araneoidea</taxon>
        <taxon>Araneidae</taxon>
        <taxon>Araneus</taxon>
    </lineage>
</organism>
<keyword evidence="2" id="KW-1185">Reference proteome</keyword>